<reference evidence="1" key="1">
    <citation type="journal article" date="2014" name="Front. Microbiol.">
        <title>High frequency of phylogenetically diverse reductive dehalogenase-homologous genes in deep subseafloor sedimentary metagenomes.</title>
        <authorList>
            <person name="Kawai M."/>
            <person name="Futagami T."/>
            <person name="Toyoda A."/>
            <person name="Takaki Y."/>
            <person name="Nishi S."/>
            <person name="Hori S."/>
            <person name="Arai W."/>
            <person name="Tsubouchi T."/>
            <person name="Morono Y."/>
            <person name="Uchiyama I."/>
            <person name="Ito T."/>
            <person name="Fujiyama A."/>
            <person name="Inagaki F."/>
            <person name="Takami H."/>
        </authorList>
    </citation>
    <scope>NUCLEOTIDE SEQUENCE</scope>
    <source>
        <strain evidence="1">Expedition CK06-06</strain>
    </source>
</reference>
<sequence length="102" mass="11981">MAEMTPRERILAQTYKKRADKLPFFYDWSHMQDGWAERECRNRGMGICWMRPSYSMKMHGVKRSETRAESAGKVVLRRTYSTPVGSVYLDETRQPGVGIRFN</sequence>
<gene>
    <name evidence="1" type="ORF">S12H4_03732</name>
</gene>
<evidence type="ECO:0000313" key="1">
    <source>
        <dbReference type="EMBL" id="GAI72068.1"/>
    </source>
</evidence>
<proteinExistence type="predicted"/>
<name>X1QUZ1_9ZZZZ</name>
<dbReference type="AlphaFoldDB" id="X1QUZ1"/>
<feature type="non-terminal residue" evidence="1">
    <location>
        <position position="102"/>
    </location>
</feature>
<dbReference type="EMBL" id="BARW01001081">
    <property type="protein sequence ID" value="GAI72068.1"/>
    <property type="molecule type" value="Genomic_DNA"/>
</dbReference>
<organism evidence="1">
    <name type="scientific">marine sediment metagenome</name>
    <dbReference type="NCBI Taxonomy" id="412755"/>
    <lineage>
        <taxon>unclassified sequences</taxon>
        <taxon>metagenomes</taxon>
        <taxon>ecological metagenomes</taxon>
    </lineage>
</organism>
<comment type="caution">
    <text evidence="1">The sequence shown here is derived from an EMBL/GenBank/DDBJ whole genome shotgun (WGS) entry which is preliminary data.</text>
</comment>
<accession>X1QUZ1</accession>
<protein>
    <submittedName>
        <fullName evidence="1">Uncharacterized protein</fullName>
    </submittedName>
</protein>